<evidence type="ECO:0000313" key="2">
    <source>
        <dbReference type="EMBL" id="SMX79983.1"/>
    </source>
</evidence>
<reference evidence="2 3" key="1">
    <citation type="submission" date="2017-03" db="EMBL/GenBank/DDBJ databases">
        <authorList>
            <person name="Afonso C.L."/>
            <person name="Miller P.J."/>
            <person name="Scott M.A."/>
            <person name="Spackman E."/>
            <person name="Goraichik I."/>
            <person name="Dimitrov K.M."/>
            <person name="Suarez D.L."/>
            <person name="Swayne D.E."/>
        </authorList>
    </citation>
    <scope>NUCLEOTIDE SEQUENCE [LARGE SCALE GENOMIC DNA]</scope>
    <source>
        <strain evidence="2 3">CIP 102111</strain>
    </source>
</reference>
<evidence type="ECO:0000313" key="3">
    <source>
        <dbReference type="Proteomes" id="UP000234333"/>
    </source>
</evidence>
<accession>A0A2H1IXR1</accession>
<dbReference type="AlphaFoldDB" id="A0A2H1IXR1"/>
<dbReference type="Proteomes" id="UP000234333">
    <property type="component" value="Unassembled WGS sequence"/>
</dbReference>
<name>A0A2H1IXR1_9MICO</name>
<dbReference type="GeneID" id="99775313"/>
<sequence>MKSSEVLAANVRRLRVASGWSKLDLSRKTRPTVTNHSIWRLEANDLKTVSLDQVDALARALNVPPKYLLTNIEQGEEL</sequence>
<proteinExistence type="predicted"/>
<evidence type="ECO:0000259" key="1">
    <source>
        <dbReference type="PROSITE" id="PS50943"/>
    </source>
</evidence>
<dbReference type="EMBL" id="FXZC01000003">
    <property type="protein sequence ID" value="SMX79983.1"/>
    <property type="molecule type" value="Genomic_DNA"/>
</dbReference>
<dbReference type="InterPro" id="IPR010982">
    <property type="entry name" value="Lambda_DNA-bd_dom_sf"/>
</dbReference>
<dbReference type="CDD" id="cd00093">
    <property type="entry name" value="HTH_XRE"/>
    <property type="match status" value="1"/>
</dbReference>
<gene>
    <name evidence="2" type="ORF">BC102111_01701</name>
</gene>
<dbReference type="Pfam" id="PF13560">
    <property type="entry name" value="HTH_31"/>
    <property type="match status" value="1"/>
</dbReference>
<feature type="domain" description="HTH cro/C1-type" evidence="1">
    <location>
        <begin position="11"/>
        <end position="68"/>
    </location>
</feature>
<dbReference type="Gene3D" id="1.10.260.40">
    <property type="entry name" value="lambda repressor-like DNA-binding domains"/>
    <property type="match status" value="1"/>
</dbReference>
<dbReference type="GO" id="GO:0003677">
    <property type="term" value="F:DNA binding"/>
    <property type="evidence" value="ECO:0007669"/>
    <property type="project" value="InterPro"/>
</dbReference>
<dbReference type="SUPFAM" id="SSF47413">
    <property type="entry name" value="lambda repressor-like DNA-binding domains"/>
    <property type="match status" value="1"/>
</dbReference>
<dbReference type="RefSeq" id="WP_101624078.1">
    <property type="nucleotide sequence ID" value="NZ_FXZC01000003.1"/>
</dbReference>
<protein>
    <submittedName>
        <fullName evidence="2">Helix-turn-helix domain-containing protein</fullName>
    </submittedName>
</protein>
<dbReference type="InterPro" id="IPR001387">
    <property type="entry name" value="Cro/C1-type_HTH"/>
</dbReference>
<dbReference type="PROSITE" id="PS50943">
    <property type="entry name" value="HTH_CROC1"/>
    <property type="match status" value="1"/>
</dbReference>
<organism evidence="2 3">
    <name type="scientific">Brevibacterium casei CIP 102111</name>
    <dbReference type="NCBI Taxonomy" id="1255625"/>
    <lineage>
        <taxon>Bacteria</taxon>
        <taxon>Bacillati</taxon>
        <taxon>Actinomycetota</taxon>
        <taxon>Actinomycetes</taxon>
        <taxon>Micrococcales</taxon>
        <taxon>Brevibacteriaceae</taxon>
        <taxon>Brevibacterium</taxon>
    </lineage>
</organism>